<organism evidence="1 2">
    <name type="scientific">Aphis glycines</name>
    <name type="common">Soybean aphid</name>
    <dbReference type="NCBI Taxonomy" id="307491"/>
    <lineage>
        <taxon>Eukaryota</taxon>
        <taxon>Metazoa</taxon>
        <taxon>Ecdysozoa</taxon>
        <taxon>Arthropoda</taxon>
        <taxon>Hexapoda</taxon>
        <taxon>Insecta</taxon>
        <taxon>Pterygota</taxon>
        <taxon>Neoptera</taxon>
        <taxon>Paraneoptera</taxon>
        <taxon>Hemiptera</taxon>
        <taxon>Sternorrhyncha</taxon>
        <taxon>Aphidomorpha</taxon>
        <taxon>Aphidoidea</taxon>
        <taxon>Aphididae</taxon>
        <taxon>Aphidini</taxon>
        <taxon>Aphis</taxon>
        <taxon>Aphis</taxon>
    </lineage>
</organism>
<proteinExistence type="predicted"/>
<comment type="caution">
    <text evidence="1">The sequence shown here is derived from an EMBL/GenBank/DDBJ whole genome shotgun (WGS) entry which is preliminary data.</text>
</comment>
<gene>
    <name evidence="1" type="ORF">AGLY_009137</name>
</gene>
<accession>A0A6G0TIF0</accession>
<dbReference type="EMBL" id="VYZN01000034">
    <property type="protein sequence ID" value="KAE9533499.1"/>
    <property type="molecule type" value="Genomic_DNA"/>
</dbReference>
<evidence type="ECO:0000313" key="2">
    <source>
        <dbReference type="Proteomes" id="UP000475862"/>
    </source>
</evidence>
<feature type="non-terminal residue" evidence="1">
    <location>
        <position position="1"/>
    </location>
</feature>
<name>A0A6G0TIF0_APHGL</name>
<evidence type="ECO:0000313" key="1">
    <source>
        <dbReference type="EMBL" id="KAE9533499.1"/>
    </source>
</evidence>
<dbReference type="AlphaFoldDB" id="A0A6G0TIF0"/>
<dbReference type="Proteomes" id="UP000475862">
    <property type="component" value="Unassembled WGS sequence"/>
</dbReference>
<reference evidence="1 2" key="1">
    <citation type="submission" date="2019-08" db="EMBL/GenBank/DDBJ databases">
        <title>The genome of the soybean aphid Biotype 1, its phylome, world population structure and adaptation to the North American continent.</title>
        <authorList>
            <person name="Giordano R."/>
            <person name="Donthu R.K."/>
            <person name="Hernandez A.G."/>
            <person name="Wright C.L."/>
            <person name="Zimin A.V."/>
        </authorList>
    </citation>
    <scope>NUCLEOTIDE SEQUENCE [LARGE SCALE GENOMIC DNA]</scope>
    <source>
        <tissue evidence="1">Whole aphids</tissue>
    </source>
</reference>
<sequence>YKIGILKPVALACNQLINKYQANLNTSAIGILTTQLVHASFMFVYFEDDFCAFSVLWRAYIHIIAPIKCKCLINVINKKILTGKWVPFCCTLGDGVDLGLRITYEELCIKFSTQKKSKYFENQITIYDLYYLNNNKYQKSFEAKPLFNAVLKIYGESCTKFSKLSYKRKNFYDFPTTKLLANFSNFDIFQQLIRNLVLNFQDFLVSQKFFIQDKKFDFDEN</sequence>
<protein>
    <submittedName>
        <fullName evidence="1">Uncharacterized protein</fullName>
    </submittedName>
</protein>
<keyword evidence="2" id="KW-1185">Reference proteome</keyword>